<dbReference type="PROSITE" id="PS50076">
    <property type="entry name" value="DNAJ_2"/>
    <property type="match status" value="1"/>
</dbReference>
<evidence type="ECO:0000313" key="4">
    <source>
        <dbReference type="Proteomes" id="UP001497744"/>
    </source>
</evidence>
<dbReference type="InterPro" id="IPR026894">
    <property type="entry name" value="DnaJ_X"/>
</dbReference>
<gene>
    <name evidence="3" type="ORF">BcabD6B2_26800</name>
</gene>
<dbReference type="PRINTS" id="PR00625">
    <property type="entry name" value="JDOMAIN"/>
</dbReference>
<dbReference type="CDD" id="cd06257">
    <property type="entry name" value="DnaJ"/>
    <property type="match status" value="1"/>
</dbReference>
<dbReference type="PROSITE" id="PS00636">
    <property type="entry name" value="DNAJ_1"/>
    <property type="match status" value="1"/>
</dbReference>
<evidence type="ECO:0000256" key="1">
    <source>
        <dbReference type="SAM" id="SignalP"/>
    </source>
</evidence>
<accession>A0AAV4LU23</accession>
<feature type="domain" description="J" evidence="2">
    <location>
        <begin position="169"/>
        <end position="234"/>
    </location>
</feature>
<keyword evidence="4" id="KW-1185">Reference proteome</keyword>
<feature type="signal peptide" evidence="1">
    <location>
        <begin position="1"/>
        <end position="30"/>
    </location>
</feature>
<organism evidence="3 4">
    <name type="scientific">Babesia caballi</name>
    <dbReference type="NCBI Taxonomy" id="5871"/>
    <lineage>
        <taxon>Eukaryota</taxon>
        <taxon>Sar</taxon>
        <taxon>Alveolata</taxon>
        <taxon>Apicomplexa</taxon>
        <taxon>Aconoidasida</taxon>
        <taxon>Piroplasmida</taxon>
        <taxon>Babesiidae</taxon>
        <taxon>Babesia</taxon>
    </lineage>
</organism>
<dbReference type="SUPFAM" id="SSF46565">
    <property type="entry name" value="Chaperone J-domain"/>
    <property type="match status" value="1"/>
</dbReference>
<dbReference type="RefSeq" id="XP_067715314.1">
    <property type="nucleotide sequence ID" value="XM_067859213.1"/>
</dbReference>
<dbReference type="GeneID" id="94194726"/>
<feature type="chain" id="PRO_5043349192" evidence="1">
    <location>
        <begin position="31"/>
        <end position="496"/>
    </location>
</feature>
<dbReference type="PANTHER" id="PTHR44094">
    <property type="entry name" value="DNAJ HEAT SHOCK N-TERMINAL DOMAIN-CONTAINING PROTEIN"/>
    <property type="match status" value="1"/>
</dbReference>
<dbReference type="EMBL" id="BPLF01000002">
    <property type="protein sequence ID" value="GIX63245.1"/>
    <property type="molecule type" value="Genomic_DNA"/>
</dbReference>
<reference evidence="3 4" key="1">
    <citation type="submission" date="2021-06" db="EMBL/GenBank/DDBJ databases">
        <title>Genome sequence of Babesia caballi.</title>
        <authorList>
            <person name="Yamagishi J."/>
            <person name="Kidaka T."/>
            <person name="Ochi A."/>
        </authorList>
    </citation>
    <scope>NUCLEOTIDE SEQUENCE [LARGE SCALE GENOMIC DNA]</scope>
    <source>
        <strain evidence="3">USDA-D6B2</strain>
    </source>
</reference>
<dbReference type="Proteomes" id="UP001497744">
    <property type="component" value="Unassembled WGS sequence"/>
</dbReference>
<dbReference type="AlphaFoldDB" id="A0AAV4LU23"/>
<comment type="caution">
    <text evidence="3">The sequence shown here is derived from an EMBL/GenBank/DDBJ whole genome shotgun (WGS) entry which is preliminary data.</text>
</comment>
<dbReference type="InterPro" id="IPR036869">
    <property type="entry name" value="J_dom_sf"/>
</dbReference>
<dbReference type="InterPro" id="IPR018253">
    <property type="entry name" value="DnaJ_domain_CS"/>
</dbReference>
<name>A0AAV4LU23_BABCB</name>
<keyword evidence="1" id="KW-0732">Signal</keyword>
<dbReference type="PANTHER" id="PTHR44094:SF8">
    <property type="entry name" value="DNAJ HEAT SHOCK N-TERMINAL DOMAIN-CONTAINING PROTEIN-RELATED"/>
    <property type="match status" value="1"/>
</dbReference>
<dbReference type="InterPro" id="IPR001623">
    <property type="entry name" value="DnaJ_domain"/>
</dbReference>
<dbReference type="SMART" id="SM00271">
    <property type="entry name" value="DnaJ"/>
    <property type="match status" value="1"/>
</dbReference>
<dbReference type="Gene3D" id="1.10.287.110">
    <property type="entry name" value="DnaJ domain"/>
    <property type="match status" value="1"/>
</dbReference>
<dbReference type="InterPro" id="IPR052423">
    <property type="entry name" value="EMIR"/>
</dbReference>
<evidence type="ECO:0000259" key="2">
    <source>
        <dbReference type="PROSITE" id="PS50076"/>
    </source>
</evidence>
<protein>
    <submittedName>
        <fullName evidence="3">DnaJ domain-containing protein</fullName>
    </submittedName>
</protein>
<sequence length="496" mass="55211">MVPREAKKTGFLLFVTIMAATLMVMNPCNAENSGMASGSVTVSGGHPVDAQHEAESEHIQVPLEDVKDVREPDATSRGGEVTEESNNDYDGVLSSWFGSSFINLIVNKTQQISEMLQWGEAEPEYSLSKEADEINRLMEHLKLSSDKAGGSSKEAGDEYTPSAEVADRTMYERLGVESNASKATIKKAYYKLALKYHPDKNPNDEEAKRKFQEIGEAYQILYDDDLRQKYDRQGIDGTAEMTKIDPSLFFMLLFGTDSLVDYIGKLRLASILNSDNAAVRPKQMSKQMELEQILREVQLARKLAVRLDREVTSSAISVQLMDEVNALCTGAFSDALVDSIGWVYENCGNQFLAEATTLWGLGAAVPNLQATGRSVSNAWGLVKSIVNMVMLLRDMEEGKTQDPGIEHLKTIIQNMLSMVLFDVENTVRAAATKCCKDSDVPPERRLARARALVTLGRYMQQTVRQYRVIDGESPDFTQKLQDAYVRMTARREEAHA</sequence>
<dbReference type="Pfam" id="PF14308">
    <property type="entry name" value="DnaJ-X"/>
    <property type="match status" value="1"/>
</dbReference>
<dbReference type="Pfam" id="PF00226">
    <property type="entry name" value="DnaJ"/>
    <property type="match status" value="1"/>
</dbReference>
<proteinExistence type="predicted"/>
<evidence type="ECO:0000313" key="3">
    <source>
        <dbReference type="EMBL" id="GIX63245.1"/>
    </source>
</evidence>